<dbReference type="Proteomes" id="UP001443914">
    <property type="component" value="Unassembled WGS sequence"/>
</dbReference>
<accession>A0AAW1LGM7</accession>
<sequence>MILCLGMVHMFQTRSDHSTFPPFISDPFIAFCNRIFTTNLCRPYSLQVSFSVLFFYLTYFSPIPTSGGRRSIVQPYLVFDVGVIYPFDPQVIWLGHDPPD</sequence>
<gene>
    <name evidence="1" type="ORF">RND81_04G011800</name>
</gene>
<dbReference type="AlphaFoldDB" id="A0AAW1LGM7"/>
<organism evidence="1 2">
    <name type="scientific">Saponaria officinalis</name>
    <name type="common">Common soapwort</name>
    <name type="synonym">Lychnis saponaria</name>
    <dbReference type="NCBI Taxonomy" id="3572"/>
    <lineage>
        <taxon>Eukaryota</taxon>
        <taxon>Viridiplantae</taxon>
        <taxon>Streptophyta</taxon>
        <taxon>Embryophyta</taxon>
        <taxon>Tracheophyta</taxon>
        <taxon>Spermatophyta</taxon>
        <taxon>Magnoliopsida</taxon>
        <taxon>eudicotyledons</taxon>
        <taxon>Gunneridae</taxon>
        <taxon>Pentapetalae</taxon>
        <taxon>Caryophyllales</taxon>
        <taxon>Caryophyllaceae</taxon>
        <taxon>Caryophylleae</taxon>
        <taxon>Saponaria</taxon>
    </lineage>
</organism>
<comment type="caution">
    <text evidence="1">The sequence shown here is derived from an EMBL/GenBank/DDBJ whole genome shotgun (WGS) entry which is preliminary data.</text>
</comment>
<evidence type="ECO:0000313" key="2">
    <source>
        <dbReference type="Proteomes" id="UP001443914"/>
    </source>
</evidence>
<dbReference type="EMBL" id="JBDFQZ010000004">
    <property type="protein sequence ID" value="KAK9732632.1"/>
    <property type="molecule type" value="Genomic_DNA"/>
</dbReference>
<name>A0AAW1LGM7_SAPOF</name>
<evidence type="ECO:0000313" key="1">
    <source>
        <dbReference type="EMBL" id="KAK9732632.1"/>
    </source>
</evidence>
<keyword evidence="2" id="KW-1185">Reference proteome</keyword>
<protein>
    <submittedName>
        <fullName evidence="1">Uncharacterized protein</fullName>
    </submittedName>
</protein>
<proteinExistence type="predicted"/>
<reference evidence="1" key="1">
    <citation type="submission" date="2024-03" db="EMBL/GenBank/DDBJ databases">
        <title>WGS assembly of Saponaria officinalis var. Norfolk2.</title>
        <authorList>
            <person name="Jenkins J."/>
            <person name="Shu S."/>
            <person name="Grimwood J."/>
            <person name="Barry K."/>
            <person name="Goodstein D."/>
            <person name="Schmutz J."/>
            <person name="Leebens-Mack J."/>
            <person name="Osbourn A."/>
        </authorList>
    </citation>
    <scope>NUCLEOTIDE SEQUENCE [LARGE SCALE GENOMIC DNA]</scope>
    <source>
        <strain evidence="1">JIC</strain>
    </source>
</reference>